<reference evidence="6" key="1">
    <citation type="submission" date="2015-03" db="EMBL/GenBank/DDBJ databases">
        <title>Draft genome sequence of a novel methanotroph (Sn10-6) isolated from flooded ricefield rhizosphere in India.</title>
        <authorList>
            <person name="Pandit P.S."/>
            <person name="Pore S.D."/>
            <person name="Arora P."/>
            <person name="Kapse N.G."/>
            <person name="Dhakephalkar P.K."/>
            <person name="Rahalkar M.C."/>
        </authorList>
    </citation>
    <scope>NUCLEOTIDE SEQUENCE [LARGE SCALE GENOMIC DNA]</scope>
    <source>
        <strain evidence="6">Sn10-6</strain>
    </source>
</reference>
<dbReference type="InterPro" id="IPR011546">
    <property type="entry name" value="Pept_M41_FtsH_extracell"/>
</dbReference>
<reference evidence="5 6" key="2">
    <citation type="journal article" date="2016" name="Microb. Ecol.">
        <title>Genome Characteristics of a Novel Type I Methanotroph (Sn10-6) Isolated from a Flooded Indian Rice Field.</title>
        <authorList>
            <person name="Rahalkar M.C."/>
            <person name="Pandit P.S."/>
            <person name="Dhakephalkar P.K."/>
            <person name="Pore S."/>
            <person name="Arora P."/>
            <person name="Kapse N."/>
        </authorList>
    </citation>
    <scope>NUCLEOTIDE SEQUENCE [LARGE SCALE GENOMIC DNA]</scope>
    <source>
        <strain evidence="5 6">Sn10-6</strain>
    </source>
</reference>
<dbReference type="GO" id="GO:0005524">
    <property type="term" value="F:ATP binding"/>
    <property type="evidence" value="ECO:0007669"/>
    <property type="project" value="InterPro"/>
</dbReference>
<dbReference type="Gene3D" id="3.30.720.210">
    <property type="match status" value="1"/>
</dbReference>
<keyword evidence="3" id="KW-0812">Transmembrane</keyword>
<keyword evidence="6" id="KW-1185">Reference proteome</keyword>
<evidence type="ECO:0000256" key="3">
    <source>
        <dbReference type="SAM" id="Phobius"/>
    </source>
</evidence>
<feature type="domain" description="Peptidase M41 FtsH extracellular" evidence="4">
    <location>
        <begin position="60"/>
        <end position="149"/>
    </location>
</feature>
<protein>
    <submittedName>
        <fullName evidence="5">Cell division protein FtsH</fullName>
    </submittedName>
</protein>
<dbReference type="Pfam" id="PF06480">
    <property type="entry name" value="FtsH_ext"/>
    <property type="match status" value="1"/>
</dbReference>
<comment type="caution">
    <text evidence="5">The sequence shown here is derived from an EMBL/GenBank/DDBJ whole genome shotgun (WGS) entry which is preliminary data.</text>
</comment>
<evidence type="ECO:0000256" key="2">
    <source>
        <dbReference type="ARBA" id="ARBA00022801"/>
    </source>
</evidence>
<evidence type="ECO:0000313" key="6">
    <source>
        <dbReference type="Proteomes" id="UP000033684"/>
    </source>
</evidence>
<dbReference type="RefSeq" id="WP_045779286.1">
    <property type="nucleotide sequence ID" value="NZ_LAJX01000110.1"/>
</dbReference>
<sequence>MKDKSTDNDILQMLVSMLSAVYSALKQGLTTLYDYFFKPEPDVELHKPQNSRITKRWRAALFVMLVMVLISLFNTMRDMQRDEIPYSEFIKQLKAEKIEKAIVTERYISGVFKSEQAETQGRPFVTVPLWQSDLAKLLQENNVDFVVRSGESWITSLLFNWIIPILILVAIWSWVIRRTSGMQRGFLNIGNKAHIHPDSLPKVT</sequence>
<evidence type="ECO:0000259" key="4">
    <source>
        <dbReference type="Pfam" id="PF06480"/>
    </source>
</evidence>
<keyword evidence="3" id="KW-0472">Membrane</keyword>
<dbReference type="GO" id="GO:0016020">
    <property type="term" value="C:membrane"/>
    <property type="evidence" value="ECO:0007669"/>
    <property type="project" value="InterPro"/>
</dbReference>
<name>A0A0F3IIE8_9GAMM</name>
<dbReference type="GO" id="GO:0004176">
    <property type="term" value="F:ATP-dependent peptidase activity"/>
    <property type="evidence" value="ECO:0007669"/>
    <property type="project" value="InterPro"/>
</dbReference>
<keyword evidence="2" id="KW-0378">Hydrolase</keyword>
<feature type="transmembrane region" description="Helical" evidence="3">
    <location>
        <begin position="153"/>
        <end position="175"/>
    </location>
</feature>
<feature type="transmembrane region" description="Helical" evidence="3">
    <location>
        <begin position="57"/>
        <end position="76"/>
    </location>
</feature>
<evidence type="ECO:0000256" key="1">
    <source>
        <dbReference type="ARBA" id="ARBA00022670"/>
    </source>
</evidence>
<dbReference type="GO" id="GO:0004222">
    <property type="term" value="F:metalloendopeptidase activity"/>
    <property type="evidence" value="ECO:0007669"/>
    <property type="project" value="InterPro"/>
</dbReference>
<dbReference type="GO" id="GO:0006508">
    <property type="term" value="P:proteolysis"/>
    <property type="evidence" value="ECO:0007669"/>
    <property type="project" value="UniProtKB-KW"/>
</dbReference>
<dbReference type="AlphaFoldDB" id="A0A0F3IIE8"/>
<proteinExistence type="predicted"/>
<keyword evidence="1" id="KW-0645">Protease</keyword>
<dbReference type="Proteomes" id="UP000033684">
    <property type="component" value="Unassembled WGS sequence"/>
</dbReference>
<organism evidence="5 6">
    <name type="scientific">Methylocucumis oryzae</name>
    <dbReference type="NCBI Taxonomy" id="1632867"/>
    <lineage>
        <taxon>Bacteria</taxon>
        <taxon>Pseudomonadati</taxon>
        <taxon>Pseudomonadota</taxon>
        <taxon>Gammaproteobacteria</taxon>
        <taxon>Methylococcales</taxon>
        <taxon>Methylococcaceae</taxon>
        <taxon>Methylocucumis</taxon>
    </lineage>
</organism>
<dbReference type="GO" id="GO:0008270">
    <property type="term" value="F:zinc ion binding"/>
    <property type="evidence" value="ECO:0007669"/>
    <property type="project" value="InterPro"/>
</dbReference>
<evidence type="ECO:0000313" key="5">
    <source>
        <dbReference type="EMBL" id="KJV06447.1"/>
    </source>
</evidence>
<keyword evidence="3" id="KW-1133">Transmembrane helix</keyword>
<feature type="non-terminal residue" evidence="5">
    <location>
        <position position="204"/>
    </location>
</feature>
<dbReference type="GO" id="GO:0051301">
    <property type="term" value="P:cell division"/>
    <property type="evidence" value="ECO:0007669"/>
    <property type="project" value="UniProtKB-KW"/>
</dbReference>
<gene>
    <name evidence="5" type="ORF">VZ94_11125</name>
</gene>
<keyword evidence="5" id="KW-0132">Cell division</keyword>
<accession>A0A0F3IIE8</accession>
<keyword evidence="5" id="KW-0131">Cell cycle</keyword>
<dbReference type="EMBL" id="LAJX01000110">
    <property type="protein sequence ID" value="KJV06447.1"/>
    <property type="molecule type" value="Genomic_DNA"/>
</dbReference>